<feature type="compositionally biased region" description="Polar residues" evidence="1">
    <location>
        <begin position="145"/>
        <end position="162"/>
    </location>
</feature>
<feature type="region of interest" description="Disordered" evidence="1">
    <location>
        <begin position="362"/>
        <end position="408"/>
    </location>
</feature>
<feature type="compositionally biased region" description="Low complexity" evidence="1">
    <location>
        <begin position="254"/>
        <end position="297"/>
    </location>
</feature>
<dbReference type="AlphaFoldDB" id="A0A8J5TKS2"/>
<feature type="compositionally biased region" description="Low complexity" evidence="1">
    <location>
        <begin position="381"/>
        <end position="403"/>
    </location>
</feature>
<dbReference type="PANTHER" id="PTHR47018:SF3">
    <property type="entry name" value="MYCBP-ASSOCIATED PROTEIN"/>
    <property type="match status" value="1"/>
</dbReference>
<evidence type="ECO:0000313" key="2">
    <source>
        <dbReference type="EMBL" id="KAG7174107.1"/>
    </source>
</evidence>
<feature type="compositionally biased region" description="Low complexity" evidence="1">
    <location>
        <begin position="163"/>
        <end position="173"/>
    </location>
</feature>
<evidence type="ECO:0000313" key="3">
    <source>
        <dbReference type="Proteomes" id="UP000747542"/>
    </source>
</evidence>
<protein>
    <recommendedName>
        <fullName evidence="4">Tesmin/TSO1-like CXC domain-containing protein</fullName>
    </recommendedName>
</protein>
<gene>
    <name evidence="2" type="ORF">Hamer_G017843</name>
</gene>
<feature type="compositionally biased region" description="Polar residues" evidence="1">
    <location>
        <begin position="301"/>
        <end position="330"/>
    </location>
</feature>
<keyword evidence="3" id="KW-1185">Reference proteome</keyword>
<dbReference type="EMBL" id="JAHLQT010007950">
    <property type="protein sequence ID" value="KAG7174107.1"/>
    <property type="molecule type" value="Genomic_DNA"/>
</dbReference>
<comment type="caution">
    <text evidence="2">The sequence shown here is derived from an EMBL/GenBank/DDBJ whole genome shotgun (WGS) entry which is preliminary data.</text>
</comment>
<dbReference type="Proteomes" id="UP000747542">
    <property type="component" value="Unassembled WGS sequence"/>
</dbReference>
<organism evidence="2 3">
    <name type="scientific">Homarus americanus</name>
    <name type="common">American lobster</name>
    <dbReference type="NCBI Taxonomy" id="6706"/>
    <lineage>
        <taxon>Eukaryota</taxon>
        <taxon>Metazoa</taxon>
        <taxon>Ecdysozoa</taxon>
        <taxon>Arthropoda</taxon>
        <taxon>Crustacea</taxon>
        <taxon>Multicrustacea</taxon>
        <taxon>Malacostraca</taxon>
        <taxon>Eumalacostraca</taxon>
        <taxon>Eucarida</taxon>
        <taxon>Decapoda</taxon>
        <taxon>Pleocyemata</taxon>
        <taxon>Astacidea</taxon>
        <taxon>Nephropoidea</taxon>
        <taxon>Nephropidae</taxon>
        <taxon>Homarus</taxon>
    </lineage>
</organism>
<feature type="compositionally biased region" description="Polar residues" evidence="1">
    <location>
        <begin position="112"/>
        <end position="138"/>
    </location>
</feature>
<reference evidence="2" key="1">
    <citation type="journal article" date="2021" name="Sci. Adv.">
        <title>The American lobster genome reveals insights on longevity, neural, and immune adaptations.</title>
        <authorList>
            <person name="Polinski J.M."/>
            <person name="Zimin A.V."/>
            <person name="Clark K.F."/>
            <person name="Kohn A.B."/>
            <person name="Sadowski N."/>
            <person name="Timp W."/>
            <person name="Ptitsyn A."/>
            <person name="Khanna P."/>
            <person name="Romanova D.Y."/>
            <person name="Williams P."/>
            <person name="Greenwood S.J."/>
            <person name="Moroz L.L."/>
            <person name="Walt D.R."/>
            <person name="Bodnar A.G."/>
        </authorList>
    </citation>
    <scope>NUCLEOTIDE SEQUENCE</scope>
    <source>
        <strain evidence="2">GMGI-L3</strain>
    </source>
</reference>
<feature type="compositionally biased region" description="Polar residues" evidence="1">
    <location>
        <begin position="186"/>
        <end position="199"/>
    </location>
</feature>
<name>A0A8J5TKS2_HOMAM</name>
<accession>A0A8J5TKS2</accession>
<proteinExistence type="predicted"/>
<feature type="compositionally biased region" description="Low complexity" evidence="1">
    <location>
        <begin position="362"/>
        <end position="373"/>
    </location>
</feature>
<feature type="compositionally biased region" description="Basic residues" evidence="1">
    <location>
        <begin position="174"/>
        <end position="183"/>
    </location>
</feature>
<evidence type="ECO:0008006" key="4">
    <source>
        <dbReference type="Google" id="ProtNLM"/>
    </source>
</evidence>
<sequence length="1027" mass="114253">MVTGRGSSSVPRLHRQCHNTIAAPQHYSSTTNTCSSTTTLQQHHNTIAARHNTTAAPQHYSSATNTMLQPQTLYSSAIPAAVPQHYSSATTIHPQYLTTLQQHHNTLAAPQHYSSTTNTKAAPQHYSTAQHYSSATTKQQHHSKTASPQHYSSATTPQQRNVTTLQQRHNNTQQHHKKQHRHNTTAAPQHYSSATTKTAAPQHYSSTTQLQQHSTTKQQHHKNSIKHNTTAALQQNSSTTNTTAAPQKTASPQHYSSATNTTATSATTPQQHHTTTGEPQPQSSSTTPQQHHTTTGEPQHDSSATTLHQHHNTTGAPQHHSSNTTPQQYHSSIATLQQHHNITTAPQHYSCAITPMLHHKSTAASIHHSSTTTPQEHHNKLTAASQQYSSTTTLQQHHSTAAAPQRHTKQIQWNWPENYGEEKFIMILGGLHIEMAALRMAGSWLQGSRWAETLMQADVASPGTANSFLKAAHVTRTRRGHQITAATLNILQHKAYGKCTEDAQSDGHEPLEFGVWCQQRAECCPQFQYWATTLNLELSIFMFVRSLRESNFSLYMDALAELCQWFFALDHTHYSRSMKSKSPTRSKQQLAFAKDDCGLFPRLYIACQTREGDLEEFLKHENRAYPPALSNNGKLRFRKQADLLTPLEQLADKITDAPHLEHRSRLDLVWDCYLKSGSLKATVRCNRGKGIRRCVSASGPLPSNWQNFLRNSDNKEELFSFLSEQVMQLVVKESKQLVVTDKKQVLTVPPWNDTANLAPCNHEEAETRMMVHAADALECGHRRILIRTVDTDVVILAVALANERSEVLDDLWLIFGTGKNRRYIAAHQIAKALGPEKSRALPVFHAITGCDTVSAFAGHSKNAAWAIWNAFPEVTTAFLSLASTPSELPDGVLSTLERFILLLYDRTSTCCDVNVLRKKLFSRKSRSLEDLPPKRAALEQHIKRAAYQAGHIWGQAAIAFVILSSPCDWGWMKSGDELEPLWTTLSEASKSSHELISCGCRKHCDGKCRCKKAALKCTGLCACEGGC</sequence>
<feature type="compositionally biased region" description="Low complexity" evidence="1">
    <location>
        <begin position="202"/>
        <end position="217"/>
    </location>
</feature>
<feature type="region of interest" description="Disordered" evidence="1">
    <location>
        <begin position="112"/>
        <end position="330"/>
    </location>
</feature>
<feature type="compositionally biased region" description="Polar residues" evidence="1">
    <location>
        <begin position="226"/>
        <end position="253"/>
    </location>
</feature>
<evidence type="ECO:0000256" key="1">
    <source>
        <dbReference type="SAM" id="MobiDB-lite"/>
    </source>
</evidence>
<dbReference type="PANTHER" id="PTHR47018">
    <property type="entry name" value="CXC DOMAIN-CONTAINING PROTEIN-RELATED"/>
    <property type="match status" value="1"/>
</dbReference>